<feature type="transmembrane region" description="Helical" evidence="1">
    <location>
        <begin position="140"/>
        <end position="159"/>
    </location>
</feature>
<dbReference type="EMBL" id="JACHXF010000012">
    <property type="protein sequence ID" value="MBB3097861.1"/>
    <property type="molecule type" value="Genomic_DNA"/>
</dbReference>
<name>A0A7W5AKB2_9ACTN</name>
<accession>A0A7W5AKB2</accession>
<feature type="transmembrane region" description="Helical" evidence="1">
    <location>
        <begin position="61"/>
        <end position="79"/>
    </location>
</feature>
<keyword evidence="1" id="KW-0812">Transmembrane</keyword>
<comment type="caution">
    <text evidence="2">The sequence shown here is derived from an EMBL/GenBank/DDBJ whole genome shotgun (WGS) entry which is preliminary data.</text>
</comment>
<dbReference type="AlphaFoldDB" id="A0A7W5AKB2"/>
<feature type="transmembrane region" description="Helical" evidence="1">
    <location>
        <begin position="32"/>
        <end position="49"/>
    </location>
</feature>
<feature type="transmembrane region" description="Helical" evidence="1">
    <location>
        <begin position="260"/>
        <end position="280"/>
    </location>
</feature>
<dbReference type="Proteomes" id="UP000590749">
    <property type="component" value="Unassembled WGS sequence"/>
</dbReference>
<proteinExistence type="predicted"/>
<feature type="transmembrane region" description="Helical" evidence="1">
    <location>
        <begin position="171"/>
        <end position="192"/>
    </location>
</feature>
<feature type="transmembrane region" description="Helical" evidence="1">
    <location>
        <begin position="204"/>
        <end position="225"/>
    </location>
</feature>
<gene>
    <name evidence="2" type="ORF">FHR83_005545</name>
</gene>
<organism evidence="2 3">
    <name type="scientific">Actinoplanes campanulatus</name>
    <dbReference type="NCBI Taxonomy" id="113559"/>
    <lineage>
        <taxon>Bacteria</taxon>
        <taxon>Bacillati</taxon>
        <taxon>Actinomycetota</taxon>
        <taxon>Actinomycetes</taxon>
        <taxon>Micromonosporales</taxon>
        <taxon>Micromonosporaceae</taxon>
        <taxon>Actinoplanes</taxon>
    </lineage>
</organism>
<evidence type="ECO:0000313" key="2">
    <source>
        <dbReference type="EMBL" id="MBB3097861.1"/>
    </source>
</evidence>
<protein>
    <submittedName>
        <fullName evidence="2">Uncharacterized protein</fullName>
    </submittedName>
</protein>
<keyword evidence="3" id="KW-1185">Reference proteome</keyword>
<feature type="transmembrane region" description="Helical" evidence="1">
    <location>
        <begin position="231"/>
        <end position="248"/>
    </location>
</feature>
<evidence type="ECO:0000256" key="1">
    <source>
        <dbReference type="SAM" id="Phobius"/>
    </source>
</evidence>
<feature type="transmembrane region" description="Helical" evidence="1">
    <location>
        <begin position="109"/>
        <end position="128"/>
    </location>
</feature>
<evidence type="ECO:0000313" key="3">
    <source>
        <dbReference type="Proteomes" id="UP000590749"/>
    </source>
</evidence>
<keyword evidence="1" id="KW-1133">Transmembrane helix</keyword>
<keyword evidence="1" id="KW-0472">Membrane</keyword>
<dbReference type="RefSeq" id="WP_183223335.1">
    <property type="nucleotide sequence ID" value="NZ_BMPW01000009.1"/>
</dbReference>
<reference evidence="2 3" key="1">
    <citation type="submission" date="2020-08" db="EMBL/GenBank/DDBJ databases">
        <title>Genomic Encyclopedia of Type Strains, Phase III (KMG-III): the genomes of soil and plant-associated and newly described type strains.</title>
        <authorList>
            <person name="Whitman W."/>
        </authorList>
    </citation>
    <scope>NUCLEOTIDE SEQUENCE [LARGE SCALE GENOMIC DNA]</scope>
    <source>
        <strain evidence="2 3">CECT 3287</strain>
    </source>
</reference>
<sequence>MERARWAPVVALLVLAPWAAEASWGGFPVTWYPLLILFLGPLYGGAAVLIREAARRSGGGWPVIVLLAAAFGVVQAGLVDQSLFNPGFLDDTEFAGSAPGFAEKALDYVGNHVLLSICAPIMLVEAFLRTPYRHRPWLGGRGLLGVGVLYLLGSLMIFADDEDGRKGFVLSPAQLGLAVAVIVALVGVALLPRWRRTPRPGVGWVPHPLLFGSVLLAVHIGLWFATGRLGVGVRVAVVVAAVVLVPAWSRRAGWSPRHVVAGWSAGLIAAAAGAAFAPAYVPTSTVLGVVSDLAVVVLAGALAAGAYRRVVSERSDGRDVRAEYGDAP</sequence>
<feature type="transmembrane region" description="Helical" evidence="1">
    <location>
        <begin position="286"/>
        <end position="307"/>
    </location>
</feature>